<reference evidence="2 3" key="1">
    <citation type="submission" date="2020-09" db="EMBL/GenBank/DDBJ databases">
        <title>Sphingomonas sp., a new species isolated from pork steak.</title>
        <authorList>
            <person name="Heidler von Heilborn D."/>
        </authorList>
    </citation>
    <scope>NUCLEOTIDE SEQUENCE [LARGE SCALE GENOMIC DNA]</scope>
    <source>
        <strain evidence="3">S8-3T</strain>
    </source>
</reference>
<dbReference type="EMBL" id="CP061038">
    <property type="protein sequence ID" value="QNQ07722.1"/>
    <property type="molecule type" value="Genomic_DNA"/>
</dbReference>
<name>A0A7H0LDG9_9SPHN</name>
<dbReference type="AlphaFoldDB" id="A0A7H0LDG9"/>
<dbReference type="RefSeq" id="WP_187760069.1">
    <property type="nucleotide sequence ID" value="NZ_CP061038.1"/>
</dbReference>
<feature type="signal peptide" evidence="1">
    <location>
        <begin position="1"/>
        <end position="22"/>
    </location>
</feature>
<gene>
    <name evidence="2" type="ORF">H3Z74_12940</name>
</gene>
<feature type="chain" id="PRO_5028945129" evidence="1">
    <location>
        <begin position="23"/>
        <end position="133"/>
    </location>
</feature>
<evidence type="ECO:0000256" key="1">
    <source>
        <dbReference type="SAM" id="SignalP"/>
    </source>
</evidence>
<keyword evidence="3" id="KW-1185">Reference proteome</keyword>
<protein>
    <submittedName>
        <fullName evidence="2">Uncharacterized protein</fullName>
    </submittedName>
</protein>
<accession>A0A7H0LDG9</accession>
<organism evidence="2 3">
    <name type="scientific">Sphingomonas alpina</name>
    <dbReference type="NCBI Taxonomy" id="653931"/>
    <lineage>
        <taxon>Bacteria</taxon>
        <taxon>Pseudomonadati</taxon>
        <taxon>Pseudomonadota</taxon>
        <taxon>Alphaproteobacteria</taxon>
        <taxon>Sphingomonadales</taxon>
        <taxon>Sphingomonadaceae</taxon>
        <taxon>Sphingomonas</taxon>
    </lineage>
</organism>
<dbReference type="Proteomes" id="UP000516148">
    <property type="component" value="Chromosome"/>
</dbReference>
<dbReference type="KEGG" id="spap:H3Z74_12940"/>
<evidence type="ECO:0000313" key="3">
    <source>
        <dbReference type="Proteomes" id="UP000516148"/>
    </source>
</evidence>
<sequence>MRKIITAFFLVSAIVQAPVAYASTATLRLVAHVPVMCAVDFSGARLEANRIVISVHRMCNTSHIVSVSVPGNDAGDVRVSYANTPVLAGGTVDLVQPERYFDDVDEITIESRSSDPDQLLTLARNINVAVYPS</sequence>
<evidence type="ECO:0000313" key="2">
    <source>
        <dbReference type="EMBL" id="QNQ07722.1"/>
    </source>
</evidence>
<keyword evidence="1" id="KW-0732">Signal</keyword>
<proteinExistence type="predicted"/>